<comment type="function">
    <text evidence="2">Required for morphogenesis under gluconeogenic growth conditions.</text>
</comment>
<organism evidence="4">
    <name type="scientific">uncultured Thermomicrobiales bacterium</name>
    <dbReference type="NCBI Taxonomy" id="1645740"/>
    <lineage>
        <taxon>Bacteria</taxon>
        <taxon>Pseudomonadati</taxon>
        <taxon>Thermomicrobiota</taxon>
        <taxon>Thermomicrobia</taxon>
        <taxon>Thermomicrobiales</taxon>
        <taxon>environmental samples</taxon>
    </lineage>
</organism>
<dbReference type="Pfam" id="PF01933">
    <property type="entry name" value="CofD"/>
    <property type="match status" value="1"/>
</dbReference>
<dbReference type="GO" id="GO:0043743">
    <property type="term" value="F:LPPG:FO 2-phospho-L-lactate transferase activity"/>
    <property type="evidence" value="ECO:0007669"/>
    <property type="project" value="InterPro"/>
</dbReference>
<dbReference type="InterPro" id="IPR002882">
    <property type="entry name" value="CofD"/>
</dbReference>
<evidence type="ECO:0000256" key="1">
    <source>
        <dbReference type="ARBA" id="ARBA00022490"/>
    </source>
</evidence>
<dbReference type="GO" id="GO:0005737">
    <property type="term" value="C:cytoplasm"/>
    <property type="evidence" value="ECO:0007669"/>
    <property type="project" value="UniProtKB-SubCell"/>
</dbReference>
<reference evidence="4" key="1">
    <citation type="submission" date="2020-02" db="EMBL/GenBank/DDBJ databases">
        <authorList>
            <person name="Meier V. D."/>
        </authorList>
    </citation>
    <scope>NUCLEOTIDE SEQUENCE</scope>
    <source>
        <strain evidence="4">AVDCRST_MAG59</strain>
    </source>
</reference>
<comment type="subcellular location">
    <subcellularLocation>
        <location evidence="2">Cytoplasm</location>
    </subcellularLocation>
</comment>
<keyword evidence="3" id="KW-1133">Transmembrane helix</keyword>
<dbReference type="Gene3D" id="3.40.50.10680">
    <property type="entry name" value="CofD-like domains"/>
    <property type="match status" value="1"/>
</dbReference>
<dbReference type="PANTHER" id="PTHR30135:SF3">
    <property type="entry name" value="GLUCONEOGENESIS FACTOR-RELATED"/>
    <property type="match status" value="1"/>
</dbReference>
<dbReference type="PANTHER" id="PTHR30135">
    <property type="entry name" value="UNCHARACTERIZED PROTEIN YVCK-RELATED"/>
    <property type="match status" value="1"/>
</dbReference>
<dbReference type="AlphaFoldDB" id="A0A6J4VLL5"/>
<dbReference type="EMBL" id="CADCWF010000351">
    <property type="protein sequence ID" value="CAA9581957.1"/>
    <property type="molecule type" value="Genomic_DNA"/>
</dbReference>
<dbReference type="NCBIfam" id="TIGR01826">
    <property type="entry name" value="CofD_related"/>
    <property type="match status" value="1"/>
</dbReference>
<dbReference type="SUPFAM" id="SSF142338">
    <property type="entry name" value="CofD-like"/>
    <property type="match status" value="1"/>
</dbReference>
<evidence type="ECO:0000256" key="3">
    <source>
        <dbReference type="SAM" id="Phobius"/>
    </source>
</evidence>
<evidence type="ECO:0000256" key="2">
    <source>
        <dbReference type="HAMAP-Rule" id="MF_00973"/>
    </source>
</evidence>
<dbReference type="HAMAP" id="MF_00973">
    <property type="entry name" value="Gluconeogen_factor"/>
    <property type="match status" value="1"/>
</dbReference>
<comment type="similarity">
    <text evidence="2">Belongs to the gluconeogenesis factor family.</text>
</comment>
<keyword evidence="1 2" id="KW-0963">Cytoplasm</keyword>
<dbReference type="CDD" id="cd07187">
    <property type="entry name" value="YvcK_like"/>
    <property type="match status" value="1"/>
</dbReference>
<keyword evidence="3" id="KW-0812">Transmembrane</keyword>
<protein>
    <recommendedName>
        <fullName evidence="2">Putative gluconeogenesis factor</fullName>
    </recommendedName>
</protein>
<keyword evidence="4" id="KW-0808">Transferase</keyword>
<name>A0A6J4VLL5_9BACT</name>
<sequence length="453" mass="48085">MGVKRWAALILIGSVLTGVAFAMAVVFAIRYVAFPPEFADVVRAVTLQALPREARFLVVLLCGVALMVYGIRRMSLSLVSPFMDHSETGKELAQILAEHRFGPETPSRGVVAVGGGTGLSSLLRGLKKHEVGITAIVTVADDGGSTGRIRSEFDIPAPGDIRNCLTALADDESLVSRLFQHRFQQQGSDFDGHSFGNIFITALTQVTGSFERAVIESASVLNIRGRVLPSTLANVDLCAELLDGSTLRGESKIGHRRAPIKRVYLDPHRAPVYEPAFGAILNADLVVLGPGSLYTSVLPNLLVEGITQALRWSPAKVVYVCNVATQPGETDHFSAADHVRVLLDQLGPDVIDVVLVNDNAAIVEAIAADGLADTVSAVLPDGFANLDGGFRLVTQDLISNRNPLRHDPDKLALALLELARQPGLGVVTGPPWSLPPSSLSAQPVVAAATGNRA</sequence>
<feature type="transmembrane region" description="Helical" evidence="3">
    <location>
        <begin position="7"/>
        <end position="34"/>
    </location>
</feature>
<gene>
    <name evidence="4" type="ORF">AVDCRST_MAG59-4907</name>
</gene>
<proteinExistence type="inferred from homology"/>
<keyword evidence="3" id="KW-0472">Membrane</keyword>
<dbReference type="InterPro" id="IPR038136">
    <property type="entry name" value="CofD-like_dom_sf"/>
</dbReference>
<accession>A0A6J4VLL5</accession>
<evidence type="ECO:0000313" key="4">
    <source>
        <dbReference type="EMBL" id="CAA9581957.1"/>
    </source>
</evidence>
<dbReference type="InterPro" id="IPR010119">
    <property type="entry name" value="Gluconeogen_factor"/>
</dbReference>
<dbReference type="GO" id="GO:0008360">
    <property type="term" value="P:regulation of cell shape"/>
    <property type="evidence" value="ECO:0007669"/>
    <property type="project" value="UniProtKB-UniRule"/>
</dbReference>